<dbReference type="InterPro" id="IPR016039">
    <property type="entry name" value="Thiolase-like"/>
</dbReference>
<dbReference type="OrthoDB" id="1500228at2759"/>
<dbReference type="Gene3D" id="3.40.47.10">
    <property type="match status" value="1"/>
</dbReference>
<keyword evidence="1" id="KW-0808">Transferase</keyword>
<feature type="domain" description="Chalcone/stilbene synthase N-terminal" evidence="3">
    <location>
        <begin position="5"/>
        <end position="65"/>
    </location>
</feature>
<keyword evidence="2" id="KW-0012">Acyltransferase</keyword>
<dbReference type="EMBL" id="KE346353">
    <property type="protein sequence ID" value="EXC34968.1"/>
    <property type="molecule type" value="Genomic_DNA"/>
</dbReference>
<sequence>MESVEEFRKGQHSEGPATILAIGTAVPSNCVLQADYPDFLFRTTNSEHMIRLKEKFKLMCKYTSIML</sequence>
<organism evidence="4 5">
    <name type="scientific">Morus notabilis</name>
    <dbReference type="NCBI Taxonomy" id="981085"/>
    <lineage>
        <taxon>Eukaryota</taxon>
        <taxon>Viridiplantae</taxon>
        <taxon>Streptophyta</taxon>
        <taxon>Embryophyta</taxon>
        <taxon>Tracheophyta</taxon>
        <taxon>Spermatophyta</taxon>
        <taxon>Magnoliopsida</taxon>
        <taxon>eudicotyledons</taxon>
        <taxon>Gunneridae</taxon>
        <taxon>Pentapetalae</taxon>
        <taxon>rosids</taxon>
        <taxon>fabids</taxon>
        <taxon>Rosales</taxon>
        <taxon>Moraceae</taxon>
        <taxon>Moreae</taxon>
        <taxon>Morus</taxon>
    </lineage>
</organism>
<dbReference type="PANTHER" id="PTHR11877:SF14">
    <property type="entry name" value="CHALCONE SYNTHASE"/>
    <property type="match status" value="1"/>
</dbReference>
<protein>
    <submittedName>
        <fullName evidence="4">Chalcone synthase</fullName>
    </submittedName>
</protein>
<dbReference type="STRING" id="981085.W9T026"/>
<dbReference type="InterPro" id="IPR011141">
    <property type="entry name" value="Polyketide_synthase_type-III"/>
</dbReference>
<evidence type="ECO:0000313" key="5">
    <source>
        <dbReference type="Proteomes" id="UP000030645"/>
    </source>
</evidence>
<reference evidence="5" key="1">
    <citation type="submission" date="2013-01" db="EMBL/GenBank/DDBJ databases">
        <title>Draft Genome Sequence of a Mulberry Tree, Morus notabilis C.K. Schneid.</title>
        <authorList>
            <person name="He N."/>
            <person name="Zhao S."/>
        </authorList>
    </citation>
    <scope>NUCLEOTIDE SEQUENCE</scope>
</reference>
<gene>
    <name evidence="4" type="ORF">L484_014692</name>
</gene>
<dbReference type="SUPFAM" id="SSF53901">
    <property type="entry name" value="Thiolase-like"/>
    <property type="match status" value="1"/>
</dbReference>
<evidence type="ECO:0000256" key="2">
    <source>
        <dbReference type="ARBA" id="ARBA00023315"/>
    </source>
</evidence>
<accession>W9T026</accession>
<evidence type="ECO:0000256" key="1">
    <source>
        <dbReference type="ARBA" id="ARBA00022679"/>
    </source>
</evidence>
<dbReference type="PANTHER" id="PTHR11877">
    <property type="entry name" value="HYDROXYMETHYLGLUTARYL-COA SYNTHASE"/>
    <property type="match status" value="1"/>
</dbReference>
<dbReference type="InterPro" id="IPR001099">
    <property type="entry name" value="Chalcone/stilbene_synt_N"/>
</dbReference>
<name>W9T026_9ROSA</name>
<evidence type="ECO:0000313" key="4">
    <source>
        <dbReference type="EMBL" id="EXC34968.1"/>
    </source>
</evidence>
<proteinExistence type="predicted"/>
<dbReference type="KEGG" id="mnt:21397822"/>
<dbReference type="Proteomes" id="UP000030645">
    <property type="component" value="Unassembled WGS sequence"/>
</dbReference>
<evidence type="ECO:0000259" key="3">
    <source>
        <dbReference type="Pfam" id="PF00195"/>
    </source>
</evidence>
<dbReference type="Pfam" id="PF00195">
    <property type="entry name" value="Chal_sti_synt_N"/>
    <property type="match status" value="1"/>
</dbReference>
<dbReference type="AlphaFoldDB" id="W9T026"/>
<keyword evidence="5" id="KW-1185">Reference proteome</keyword>
<dbReference type="GO" id="GO:0016747">
    <property type="term" value="F:acyltransferase activity, transferring groups other than amino-acyl groups"/>
    <property type="evidence" value="ECO:0007669"/>
    <property type="project" value="InterPro"/>
</dbReference>
<dbReference type="GO" id="GO:0030639">
    <property type="term" value="P:polyketide biosynthetic process"/>
    <property type="evidence" value="ECO:0007669"/>
    <property type="project" value="TreeGrafter"/>
</dbReference>